<feature type="domain" description="Helix-hairpin-helix DNA-binding motif class 1" evidence="7">
    <location>
        <begin position="161"/>
        <end position="180"/>
    </location>
</feature>
<sequence length="230" mass="25297">MQSQQIISVQVDDRESRSAVLDALKEQDGVQIEVVRLSVGDYLIDDLFLFERKTLIDLTGSIKDGRLFSQGLRLVGSPQRSALILEGTSKDLAGSRMRREAIQGALVSLTLFLGVPLLRAMDPAETARLMLFAARQGRQFAADARPRKGRRPRGKARVQHHILQGLPGIGPARARRLLDRFGSIEAVMTADLDELAGIQGIGPATAEMIRWAVQEPPASFGSDEDDWLPF</sequence>
<dbReference type="CDD" id="cd20075">
    <property type="entry name" value="XPF_nuclease_XPF_arch"/>
    <property type="match status" value="1"/>
</dbReference>
<dbReference type="SUPFAM" id="SSF52980">
    <property type="entry name" value="Restriction endonuclease-like"/>
    <property type="match status" value="1"/>
</dbReference>
<evidence type="ECO:0000256" key="1">
    <source>
        <dbReference type="ARBA" id="ARBA00022722"/>
    </source>
</evidence>
<evidence type="ECO:0000259" key="7">
    <source>
        <dbReference type="SMART" id="SM00278"/>
    </source>
</evidence>
<evidence type="ECO:0000256" key="2">
    <source>
        <dbReference type="ARBA" id="ARBA00022759"/>
    </source>
</evidence>
<feature type="domain" description="Helix-hairpin-helix DNA-binding motif class 1" evidence="7">
    <location>
        <begin position="193"/>
        <end position="212"/>
    </location>
</feature>
<dbReference type="RefSeq" id="WP_132977392.1">
    <property type="nucleotide sequence ID" value="NZ_SMAO01000005.1"/>
</dbReference>
<dbReference type="GO" id="GO:0003684">
    <property type="term" value="F:damaged DNA binding"/>
    <property type="evidence" value="ECO:0007669"/>
    <property type="project" value="TreeGrafter"/>
</dbReference>
<dbReference type="Gene3D" id="1.10.150.20">
    <property type="entry name" value="5' to 3' exonuclease, C-terminal subdomain"/>
    <property type="match status" value="1"/>
</dbReference>
<evidence type="ECO:0000256" key="5">
    <source>
        <dbReference type="ARBA" id="ARBA00023125"/>
    </source>
</evidence>
<dbReference type="InterPro" id="IPR010994">
    <property type="entry name" value="RuvA_2-like"/>
</dbReference>
<dbReference type="Gene3D" id="3.40.50.10130">
    <property type="match status" value="1"/>
</dbReference>
<dbReference type="PANTHER" id="PTHR10150:SF0">
    <property type="entry name" value="DNA REPAIR ENDONUCLEASE XPF"/>
    <property type="match status" value="1"/>
</dbReference>
<dbReference type="AlphaFoldDB" id="A0A4R3MW50"/>
<evidence type="ECO:0000313" key="9">
    <source>
        <dbReference type="EMBL" id="TCT20790.1"/>
    </source>
</evidence>
<dbReference type="GO" id="GO:0003697">
    <property type="term" value="F:single-stranded DNA binding"/>
    <property type="evidence" value="ECO:0007669"/>
    <property type="project" value="TreeGrafter"/>
</dbReference>
<dbReference type="GO" id="GO:0000724">
    <property type="term" value="P:double-strand break repair via homologous recombination"/>
    <property type="evidence" value="ECO:0007669"/>
    <property type="project" value="TreeGrafter"/>
</dbReference>
<reference evidence="9 10" key="1">
    <citation type="submission" date="2019-03" db="EMBL/GenBank/DDBJ databases">
        <title>Genomic Encyclopedia of Type Strains, Phase IV (KMG-IV): sequencing the most valuable type-strain genomes for metagenomic binning, comparative biology and taxonomic classification.</title>
        <authorList>
            <person name="Goeker M."/>
        </authorList>
    </citation>
    <scope>NUCLEOTIDE SEQUENCE [LARGE SCALE GENOMIC DNA]</scope>
    <source>
        <strain evidence="9 10">DSM 13587</strain>
    </source>
</reference>
<keyword evidence="4" id="KW-0378">Hydrolase</keyword>
<dbReference type="GO" id="GO:0000014">
    <property type="term" value="F:single-stranded DNA endodeoxyribonuclease activity"/>
    <property type="evidence" value="ECO:0007669"/>
    <property type="project" value="TreeGrafter"/>
</dbReference>
<evidence type="ECO:0000313" key="10">
    <source>
        <dbReference type="Proteomes" id="UP000295717"/>
    </source>
</evidence>
<dbReference type="Pfam" id="PF14520">
    <property type="entry name" value="HHH_5"/>
    <property type="match status" value="1"/>
</dbReference>
<dbReference type="EMBL" id="SMAO01000005">
    <property type="protein sequence ID" value="TCT20790.1"/>
    <property type="molecule type" value="Genomic_DNA"/>
</dbReference>
<name>A0A4R3MW50_9GAMM</name>
<feature type="domain" description="ERCC4" evidence="8">
    <location>
        <begin position="8"/>
        <end position="89"/>
    </location>
</feature>
<protein>
    <submittedName>
        <fullName evidence="9">ERCC4-type nuclease</fullName>
    </submittedName>
</protein>
<dbReference type="SMART" id="SM00891">
    <property type="entry name" value="ERCC4"/>
    <property type="match status" value="1"/>
</dbReference>
<dbReference type="Proteomes" id="UP000295717">
    <property type="component" value="Unassembled WGS sequence"/>
</dbReference>
<evidence type="ECO:0000256" key="4">
    <source>
        <dbReference type="ARBA" id="ARBA00022801"/>
    </source>
</evidence>
<keyword evidence="1" id="KW-0540">Nuclease</keyword>
<dbReference type="GO" id="GO:1901255">
    <property type="term" value="P:nucleotide-excision repair involved in interstrand cross-link repair"/>
    <property type="evidence" value="ECO:0007669"/>
    <property type="project" value="TreeGrafter"/>
</dbReference>
<proteinExistence type="predicted"/>
<dbReference type="PANTHER" id="PTHR10150">
    <property type="entry name" value="DNA REPAIR ENDONUCLEASE XPF"/>
    <property type="match status" value="1"/>
</dbReference>
<keyword evidence="2" id="KW-0255">Endonuclease</keyword>
<dbReference type="OrthoDB" id="837865at2"/>
<gene>
    <name evidence="9" type="ORF">EDC35_105234</name>
</gene>
<keyword evidence="5" id="KW-0238">DNA-binding</keyword>
<evidence type="ECO:0000256" key="6">
    <source>
        <dbReference type="ARBA" id="ARBA00023204"/>
    </source>
</evidence>
<dbReference type="SUPFAM" id="SSF47781">
    <property type="entry name" value="RuvA domain 2-like"/>
    <property type="match status" value="1"/>
</dbReference>
<keyword evidence="6" id="KW-0234">DNA repair</keyword>
<evidence type="ECO:0000256" key="3">
    <source>
        <dbReference type="ARBA" id="ARBA00022763"/>
    </source>
</evidence>
<organism evidence="9 10">
    <name type="scientific">Thiobaca trueperi</name>
    <dbReference type="NCBI Taxonomy" id="127458"/>
    <lineage>
        <taxon>Bacteria</taxon>
        <taxon>Pseudomonadati</taxon>
        <taxon>Pseudomonadota</taxon>
        <taxon>Gammaproteobacteria</taxon>
        <taxon>Chromatiales</taxon>
        <taxon>Chromatiaceae</taxon>
        <taxon>Thiobaca</taxon>
    </lineage>
</organism>
<keyword evidence="3" id="KW-0227">DNA damage</keyword>
<dbReference type="InterPro" id="IPR003583">
    <property type="entry name" value="Hlx-hairpin-Hlx_DNA-bd_motif"/>
</dbReference>
<accession>A0A4R3MW50</accession>
<dbReference type="InterPro" id="IPR006166">
    <property type="entry name" value="ERCC4_domain"/>
</dbReference>
<comment type="caution">
    <text evidence="9">The sequence shown here is derived from an EMBL/GenBank/DDBJ whole genome shotgun (WGS) entry which is preliminary data.</text>
</comment>
<dbReference type="SMART" id="SM00278">
    <property type="entry name" value="HhH1"/>
    <property type="match status" value="2"/>
</dbReference>
<dbReference type="Pfam" id="PF02732">
    <property type="entry name" value="ERCC4"/>
    <property type="match status" value="1"/>
</dbReference>
<keyword evidence="10" id="KW-1185">Reference proteome</keyword>
<evidence type="ECO:0000259" key="8">
    <source>
        <dbReference type="SMART" id="SM00891"/>
    </source>
</evidence>
<dbReference type="InterPro" id="IPR011335">
    <property type="entry name" value="Restrct_endonuc-II-like"/>
</dbReference>